<keyword evidence="21" id="KW-1185">Reference proteome</keyword>
<evidence type="ECO:0000256" key="16">
    <source>
        <dbReference type="ARBA" id="ARBA00048898"/>
    </source>
</evidence>
<keyword evidence="10" id="KW-0170">Cobalt</keyword>
<dbReference type="PROSITE" id="PS51481">
    <property type="entry name" value="DHAK"/>
    <property type="match status" value="1"/>
</dbReference>
<dbReference type="Proteomes" id="UP000285301">
    <property type="component" value="Unassembled WGS sequence"/>
</dbReference>
<dbReference type="PROSITE" id="PS51480">
    <property type="entry name" value="DHAL"/>
    <property type="match status" value="1"/>
</dbReference>
<feature type="domain" description="DhaK" evidence="18">
    <location>
        <begin position="13"/>
        <end position="345"/>
    </location>
</feature>
<dbReference type="Gene3D" id="1.25.40.340">
    <property type="match status" value="1"/>
</dbReference>
<evidence type="ECO:0000256" key="14">
    <source>
        <dbReference type="ARBA" id="ARBA00047974"/>
    </source>
</evidence>
<dbReference type="EMBL" id="NCKU01007266">
    <property type="protein sequence ID" value="RWS02760.1"/>
    <property type="molecule type" value="Genomic_DNA"/>
</dbReference>
<comment type="function">
    <text evidence="12">Catalyzes both the phosphorylation of dihydroxyacetone and of glyceraldehyde, and the splitting of ribonucleoside diphosphate-X compounds among which FAD is the best substrate. Represses IFIH1-mediated cellular antiviral response.</text>
</comment>
<comment type="caution">
    <text evidence="20">The sequence shown here is derived from an EMBL/GenBank/DDBJ whole genome shotgun (WGS) entry which is preliminary data.</text>
</comment>
<evidence type="ECO:0000313" key="19">
    <source>
        <dbReference type="EMBL" id="RWS01096.1"/>
    </source>
</evidence>
<dbReference type="SUPFAM" id="SSF82549">
    <property type="entry name" value="DAK1/DegV-like"/>
    <property type="match status" value="1"/>
</dbReference>
<dbReference type="SMART" id="SM01120">
    <property type="entry name" value="Dak2"/>
    <property type="match status" value="1"/>
</dbReference>
<evidence type="ECO:0000256" key="7">
    <source>
        <dbReference type="ARBA" id="ARBA00022741"/>
    </source>
</evidence>
<sequence>METTTNTKHLINGLEESVRENLLGSVLRNGNLQLLKDGNIVVKKDFKNSILAKNKVALISGGGSGHEPFGVGAIGEGMLTAVVAGNIFAAPSARNILKAIRVLGSKDKDSAGVLLILNNYTGDRLNFGLAQERALLEGYKVGSVIFGEDSAFHEIKSSAGRRGLAGVVLLIKIAGALADQFKGFDYIKAEIEKVAQNIRTISVSLTACNIPGVGLSFILPNDELEVGLGIHGEAGIERIKMRSAMEAVELMLNFIERDAPWNRSEMNDVKIALLINNLGGLSTFEINIITKEAISQLQAKGFCIERVYCGAFITSFNMCGVSITVCRVDEHILHLLDAPCASEIWQNCISLPKKPNSNETAIFQSDSTLEIKSDCEIIDSLPFARSEFLTAVETACVKIMEAESYLNDLDSEAGDSDCGSTLSNGAKAILNCIRKGALQPSFLQLAHIVEEVMGGTSGAIYSLLFTGASSVVSNVIANRLEVKNKVHFWYQAVDKGMDLISKYSLAQVGDRTMLDSLNALRTQLVLNENSTDYSTLARKIAEAVDEAANSTINMKARAGRASYVNQERLTKADPGAKSIAIWVKAIASLFLEQ</sequence>
<organism evidence="20 21">
    <name type="scientific">Dinothrombium tinctorium</name>
    <dbReference type="NCBI Taxonomy" id="1965070"/>
    <lineage>
        <taxon>Eukaryota</taxon>
        <taxon>Metazoa</taxon>
        <taxon>Ecdysozoa</taxon>
        <taxon>Arthropoda</taxon>
        <taxon>Chelicerata</taxon>
        <taxon>Arachnida</taxon>
        <taxon>Acari</taxon>
        <taxon>Acariformes</taxon>
        <taxon>Trombidiformes</taxon>
        <taxon>Prostigmata</taxon>
        <taxon>Anystina</taxon>
        <taxon>Parasitengona</taxon>
        <taxon>Trombidioidea</taxon>
        <taxon>Trombidiidae</taxon>
        <taxon>Dinothrombium</taxon>
    </lineage>
</organism>
<dbReference type="STRING" id="1965070.A0A3S3NVM9"/>
<dbReference type="AlphaFoldDB" id="A0A3S3NVM9"/>
<dbReference type="FunFam" id="1.25.40.340:FF:000002">
    <property type="entry name" value="Dihydroxyacetone kinase, L subunit"/>
    <property type="match status" value="1"/>
</dbReference>
<evidence type="ECO:0000256" key="4">
    <source>
        <dbReference type="ARBA" id="ARBA00012578"/>
    </source>
</evidence>
<evidence type="ECO:0000256" key="11">
    <source>
        <dbReference type="ARBA" id="ARBA00032426"/>
    </source>
</evidence>
<evidence type="ECO:0000313" key="20">
    <source>
        <dbReference type="EMBL" id="RWS02760.1"/>
    </source>
</evidence>
<accession>A0A3S3NVM9</accession>
<dbReference type="InterPro" id="IPR050861">
    <property type="entry name" value="Dihydroxyacetone_Kinase"/>
</dbReference>
<dbReference type="GO" id="GO:0004371">
    <property type="term" value="F:glycerone kinase activity"/>
    <property type="evidence" value="ECO:0007669"/>
    <property type="project" value="UniProtKB-EC"/>
</dbReference>
<dbReference type="GO" id="GO:0005524">
    <property type="term" value="F:ATP binding"/>
    <property type="evidence" value="ECO:0007669"/>
    <property type="project" value="UniProtKB-KW"/>
</dbReference>
<comment type="catalytic activity">
    <reaction evidence="15">
        <text>FAD = riboflavin cyclic-4',5'-phosphate + AMP + H(+)</text>
        <dbReference type="Rhea" id="RHEA:13729"/>
        <dbReference type="ChEBI" id="CHEBI:15378"/>
        <dbReference type="ChEBI" id="CHEBI:57692"/>
        <dbReference type="ChEBI" id="CHEBI:76202"/>
        <dbReference type="ChEBI" id="CHEBI:456215"/>
        <dbReference type="EC" id="4.6.1.15"/>
    </reaction>
</comment>
<dbReference type="PANTHER" id="PTHR28629:SF4">
    <property type="entry name" value="TRIOKINASE_FMN CYCLASE"/>
    <property type="match status" value="1"/>
</dbReference>
<keyword evidence="9" id="KW-0067">ATP-binding</keyword>
<dbReference type="EMBL" id="NCKU01009858">
    <property type="protein sequence ID" value="RWS01096.1"/>
    <property type="molecule type" value="Genomic_DNA"/>
</dbReference>
<dbReference type="GO" id="GO:0050354">
    <property type="term" value="F:triokinase activity"/>
    <property type="evidence" value="ECO:0007669"/>
    <property type="project" value="UniProtKB-EC"/>
</dbReference>
<dbReference type="FunFam" id="3.40.50.10440:FF:000001">
    <property type="entry name" value="Dihydroxyacetone kinase, DhaK subunit"/>
    <property type="match status" value="1"/>
</dbReference>
<evidence type="ECO:0000256" key="5">
    <source>
        <dbReference type="ARBA" id="ARBA00018932"/>
    </source>
</evidence>
<dbReference type="Pfam" id="PF02734">
    <property type="entry name" value="Dak2"/>
    <property type="match status" value="1"/>
</dbReference>
<evidence type="ECO:0000256" key="9">
    <source>
        <dbReference type="ARBA" id="ARBA00022840"/>
    </source>
</evidence>
<comment type="catalytic activity">
    <reaction evidence="14">
        <text>D-glyceraldehyde + ATP = D-glyceraldehyde 3-phosphate + ADP + H(+)</text>
        <dbReference type="Rhea" id="RHEA:13941"/>
        <dbReference type="ChEBI" id="CHEBI:15378"/>
        <dbReference type="ChEBI" id="CHEBI:17378"/>
        <dbReference type="ChEBI" id="CHEBI:30616"/>
        <dbReference type="ChEBI" id="CHEBI:59776"/>
        <dbReference type="ChEBI" id="CHEBI:456216"/>
        <dbReference type="EC" id="2.7.1.28"/>
    </reaction>
</comment>
<evidence type="ECO:0000256" key="15">
    <source>
        <dbReference type="ARBA" id="ARBA00048526"/>
    </source>
</evidence>
<dbReference type="EC" id="4.6.1.15" evidence="4"/>
<dbReference type="FunFam" id="3.30.1180.20:FF:000001">
    <property type="entry name" value="Dihydroxyacetone kinase 1"/>
    <property type="match status" value="1"/>
</dbReference>
<evidence type="ECO:0000259" key="18">
    <source>
        <dbReference type="PROSITE" id="PS51481"/>
    </source>
</evidence>
<gene>
    <name evidence="20" type="ORF">B4U79_06440</name>
    <name evidence="19" type="ORF">B4U79_10169</name>
</gene>
<comment type="subunit">
    <text evidence="13">Homodimer. Interacts with IFIH1 (via the CARD domains), the interaction is inhibited by viral infection.</text>
</comment>
<evidence type="ECO:0000256" key="6">
    <source>
        <dbReference type="ARBA" id="ARBA00022679"/>
    </source>
</evidence>
<keyword evidence="8 20" id="KW-0418">Kinase</keyword>
<dbReference type="InterPro" id="IPR036117">
    <property type="entry name" value="DhaL_dom_sf"/>
</dbReference>
<protein>
    <recommendedName>
        <fullName evidence="5">Triokinase/FMN cyclase</fullName>
        <ecNumber evidence="3">2.7.1.28</ecNumber>
        <ecNumber evidence="2">2.7.1.29</ecNumber>
        <ecNumber evidence="4">4.6.1.15</ecNumber>
    </recommendedName>
    <alternativeName>
        <fullName evidence="11">Bifunctional ATP-dependent dihydroxyacetone kinase/FAD-AMP lyase (cyclizing)</fullName>
    </alternativeName>
</protein>
<evidence type="ECO:0000256" key="12">
    <source>
        <dbReference type="ARBA" id="ARBA00045490"/>
    </source>
</evidence>
<dbReference type="InterPro" id="IPR004006">
    <property type="entry name" value="DhaK_dom"/>
</dbReference>
<evidence type="ECO:0000259" key="17">
    <source>
        <dbReference type="PROSITE" id="PS51480"/>
    </source>
</evidence>
<evidence type="ECO:0000256" key="2">
    <source>
        <dbReference type="ARBA" id="ARBA00012107"/>
    </source>
</evidence>
<feature type="domain" description="DhaL" evidence="17">
    <location>
        <begin position="386"/>
        <end position="588"/>
    </location>
</feature>
<keyword evidence="7" id="KW-0547">Nucleotide-binding</keyword>
<evidence type="ECO:0000256" key="10">
    <source>
        <dbReference type="ARBA" id="ARBA00023285"/>
    </source>
</evidence>
<proteinExistence type="inferred from homology"/>
<dbReference type="EC" id="2.7.1.28" evidence="3"/>
<reference evidence="20" key="2">
    <citation type="submission" date="2018-11" db="EMBL/GenBank/DDBJ databases">
        <title>Trombidioid mite genomics.</title>
        <authorList>
            <person name="Dong X."/>
        </authorList>
    </citation>
    <scope>NUCLEOTIDE SEQUENCE</scope>
    <source>
        <strain evidence="20">UoL-WK</strain>
    </source>
</reference>
<evidence type="ECO:0000256" key="8">
    <source>
        <dbReference type="ARBA" id="ARBA00022777"/>
    </source>
</evidence>
<dbReference type="Pfam" id="PF02733">
    <property type="entry name" value="Dak1"/>
    <property type="match status" value="1"/>
</dbReference>
<comment type="catalytic activity">
    <reaction evidence="16">
        <text>dihydroxyacetone + ATP = dihydroxyacetone phosphate + ADP + H(+)</text>
        <dbReference type="Rhea" id="RHEA:15773"/>
        <dbReference type="ChEBI" id="CHEBI:15378"/>
        <dbReference type="ChEBI" id="CHEBI:16016"/>
        <dbReference type="ChEBI" id="CHEBI:30616"/>
        <dbReference type="ChEBI" id="CHEBI:57642"/>
        <dbReference type="ChEBI" id="CHEBI:456216"/>
        <dbReference type="EC" id="2.7.1.29"/>
    </reaction>
</comment>
<dbReference type="PANTHER" id="PTHR28629">
    <property type="entry name" value="TRIOKINASE/FMN CYCLASE"/>
    <property type="match status" value="1"/>
</dbReference>
<evidence type="ECO:0000313" key="21">
    <source>
        <dbReference type="Proteomes" id="UP000285301"/>
    </source>
</evidence>
<dbReference type="GO" id="GO:0005829">
    <property type="term" value="C:cytosol"/>
    <property type="evidence" value="ECO:0007669"/>
    <property type="project" value="TreeGrafter"/>
</dbReference>
<name>A0A3S3NVM9_9ACAR</name>
<evidence type="ECO:0000256" key="13">
    <source>
        <dbReference type="ARBA" id="ARBA00046681"/>
    </source>
</evidence>
<dbReference type="GO" id="GO:0019563">
    <property type="term" value="P:glycerol catabolic process"/>
    <property type="evidence" value="ECO:0007669"/>
    <property type="project" value="TreeGrafter"/>
</dbReference>
<dbReference type="SUPFAM" id="SSF101473">
    <property type="entry name" value="DhaL-like"/>
    <property type="match status" value="1"/>
</dbReference>
<evidence type="ECO:0000256" key="3">
    <source>
        <dbReference type="ARBA" id="ARBA00012110"/>
    </source>
</evidence>
<evidence type="ECO:0000256" key="1">
    <source>
        <dbReference type="ARBA" id="ARBA00008757"/>
    </source>
</evidence>
<comment type="similarity">
    <text evidence="1">Belongs to the dihydroxyacetone kinase (DAK) family.</text>
</comment>
<dbReference type="EC" id="2.7.1.29" evidence="2"/>
<dbReference type="Gene3D" id="3.40.50.10440">
    <property type="entry name" value="Dihydroxyacetone kinase, domain 1"/>
    <property type="match status" value="1"/>
</dbReference>
<keyword evidence="6" id="KW-0808">Transferase</keyword>
<dbReference type="Gene3D" id="3.30.1180.20">
    <property type="entry name" value="Dihydroxyacetone kinase, domain 2"/>
    <property type="match status" value="1"/>
</dbReference>
<dbReference type="OrthoDB" id="1724672at2759"/>
<dbReference type="InterPro" id="IPR004007">
    <property type="entry name" value="DhaL_dom"/>
</dbReference>
<keyword evidence="20" id="KW-0456">Lyase</keyword>
<dbReference type="GO" id="GO:0034012">
    <property type="term" value="F:FAD-AMP lyase (cyclizing) activity"/>
    <property type="evidence" value="ECO:0007669"/>
    <property type="project" value="UniProtKB-EC"/>
</dbReference>
<reference evidence="20 21" key="1">
    <citation type="journal article" date="2018" name="Gigascience">
        <title>Genomes of trombidid mites reveal novel predicted allergens and laterally-transferred genes associated with secondary metabolism.</title>
        <authorList>
            <person name="Dong X."/>
            <person name="Chaisiri K."/>
            <person name="Xia D."/>
            <person name="Armstrong S.D."/>
            <person name="Fang Y."/>
            <person name="Donnelly M.J."/>
            <person name="Kadowaki T."/>
            <person name="McGarry J.W."/>
            <person name="Darby A.C."/>
            <person name="Makepeace B.L."/>
        </authorList>
    </citation>
    <scope>NUCLEOTIDE SEQUENCE [LARGE SCALE GENOMIC DNA]</scope>
    <source>
        <strain evidence="20">UoL-WK</strain>
    </source>
</reference>